<dbReference type="AlphaFoldDB" id="I3USR5"/>
<reference evidence="1 2" key="1">
    <citation type="journal article" date="2012" name="J. Bacteriol.">
        <title>Complete Genome Sequence of the Naphthalene-Degrading Pseudomonas putida Strain ND6.</title>
        <authorList>
            <person name="Li S."/>
            <person name="Zhao H."/>
            <person name="Li Y."/>
            <person name="Niu S."/>
            <person name="Cai B."/>
        </authorList>
    </citation>
    <scope>NUCLEOTIDE SEQUENCE [LARGE SCALE GENOMIC DNA]</scope>
    <source>
        <strain evidence="1 2">ND6</strain>
    </source>
</reference>
<organism evidence="1 2">
    <name type="scientific">Pseudomonas putida ND6</name>
    <dbReference type="NCBI Taxonomy" id="231023"/>
    <lineage>
        <taxon>Bacteria</taxon>
        <taxon>Pseudomonadati</taxon>
        <taxon>Pseudomonadota</taxon>
        <taxon>Gammaproteobacteria</taxon>
        <taxon>Pseudomonadales</taxon>
        <taxon>Pseudomonadaceae</taxon>
        <taxon>Pseudomonas</taxon>
    </lineage>
</organism>
<name>I3USR5_PSEPU</name>
<dbReference type="HOGENOM" id="CLU_3347501_0_0_6"/>
<evidence type="ECO:0000313" key="2">
    <source>
        <dbReference type="Proteomes" id="UP000005268"/>
    </source>
</evidence>
<accession>I3USR5</accession>
<dbReference type="Proteomes" id="UP000005268">
    <property type="component" value="Chromosome"/>
</dbReference>
<dbReference type="EMBL" id="CP003588">
    <property type="protein sequence ID" value="AFK68536.1"/>
    <property type="molecule type" value="Genomic_DNA"/>
</dbReference>
<evidence type="ECO:0000313" key="1">
    <source>
        <dbReference type="EMBL" id="AFK68536.1"/>
    </source>
</evidence>
<proteinExistence type="predicted"/>
<protein>
    <submittedName>
        <fullName evidence="1">Uncharacterized protein</fullName>
    </submittedName>
</protein>
<dbReference type="KEGG" id="ppi:YSA_03251"/>
<sequence>MQGLSAMIGEAETLFQQNVSKRSHAVPVAPGIRECVH</sequence>
<gene>
    <name evidence="1" type="ORF">YSA_03251</name>
</gene>